<dbReference type="InterPro" id="IPR029052">
    <property type="entry name" value="Metallo-depent_PP-like"/>
</dbReference>
<dbReference type="PANTHER" id="PTHR31302">
    <property type="entry name" value="TRANSMEMBRANE PROTEIN WITH METALLOPHOSPHOESTERASE DOMAIN-RELATED"/>
    <property type="match status" value="1"/>
</dbReference>
<feature type="domain" description="Calcineurin-like phosphoesterase" evidence="1">
    <location>
        <begin position="6"/>
        <end position="206"/>
    </location>
</feature>
<dbReference type="CDD" id="cd00838">
    <property type="entry name" value="MPP_superfamily"/>
    <property type="match status" value="1"/>
</dbReference>
<proteinExistence type="predicted"/>
<name>E0SQ62_IGNAA</name>
<dbReference type="InterPro" id="IPR051158">
    <property type="entry name" value="Metallophosphoesterase_sf"/>
</dbReference>
<dbReference type="Pfam" id="PF00149">
    <property type="entry name" value="Metallophos"/>
    <property type="match status" value="1"/>
</dbReference>
<dbReference type="PANTHER" id="PTHR31302:SF0">
    <property type="entry name" value="TRANSMEMBRANE PROTEIN WITH METALLOPHOSPHOESTERASE DOMAIN"/>
    <property type="match status" value="1"/>
</dbReference>
<dbReference type="SUPFAM" id="SSF56300">
    <property type="entry name" value="Metallo-dependent phosphatases"/>
    <property type="match status" value="1"/>
</dbReference>
<dbReference type="STRING" id="583356.Igag_1390"/>
<dbReference type="Gene3D" id="3.60.21.10">
    <property type="match status" value="1"/>
</dbReference>
<evidence type="ECO:0000259" key="1">
    <source>
        <dbReference type="Pfam" id="PF00149"/>
    </source>
</evidence>
<dbReference type="InterPro" id="IPR004843">
    <property type="entry name" value="Calcineurin-like_PHP"/>
</dbReference>
<gene>
    <name evidence="2" type="ordered locus">Igag_1390</name>
</gene>
<dbReference type="AlphaFoldDB" id="E0SQ62"/>
<evidence type="ECO:0000313" key="3">
    <source>
        <dbReference type="Proteomes" id="UP000001304"/>
    </source>
</evidence>
<dbReference type="KEGG" id="iag:Igag_1390"/>
<dbReference type="GO" id="GO:0016787">
    <property type="term" value="F:hydrolase activity"/>
    <property type="evidence" value="ECO:0007669"/>
    <property type="project" value="InterPro"/>
</dbReference>
<dbReference type="EMBL" id="CP002098">
    <property type="protein sequence ID" value="ADM28193.1"/>
    <property type="molecule type" value="Genomic_DNA"/>
</dbReference>
<sequence>MMKISLLAVADIHSPRYLPLFVASINSLLNRQFDLIILAGDIVENGCPEMLKPVIEIINRLMNRVGMKIPVISIFGNEEYMGRESLFKEVSNELIWLDDEYRVIEIKNKNLCVIGSRGVLRKPTPWQKKNIPDIYQIYQKRLDRIKNMIIECSKYDISILVTHYASSFITLYGENPVIYDYLGYPLIENLQMMPKPKIAIHGHAHNSKRLYAFVNGVQVYNVSLIANKNVSIIEVT</sequence>
<reference evidence="2 3" key="1">
    <citation type="journal article" date="2010" name="Stand. Genomic Sci.">
        <title>Complete genome sequence of Ignisphaera aggregans type strain (AQ1.S1).</title>
        <authorList>
            <person name="Goker M."/>
            <person name="Held B."/>
            <person name="Lapidus A."/>
            <person name="Nolan M."/>
            <person name="Spring S."/>
            <person name="Yasawong M."/>
            <person name="Lucas S."/>
            <person name="Glavina Del Rio T."/>
            <person name="Tice H."/>
            <person name="Cheng J.F."/>
            <person name="Goodwin L."/>
            <person name="Tapia R."/>
            <person name="Pitluck S."/>
            <person name="Liolios K."/>
            <person name="Ivanova N."/>
            <person name="Mavromatis K."/>
            <person name="Mikhailova N."/>
            <person name="Pati A."/>
            <person name="Chen A."/>
            <person name="Palaniappan K."/>
            <person name="Brambilla E."/>
            <person name="Land M."/>
            <person name="Hauser L."/>
            <person name="Chang Y.J."/>
            <person name="Jeffries C.D."/>
            <person name="Brettin T."/>
            <person name="Detter J.C."/>
            <person name="Han C."/>
            <person name="Rohde M."/>
            <person name="Sikorski J."/>
            <person name="Woyke T."/>
            <person name="Bristow J."/>
            <person name="Eisen J.A."/>
            <person name="Markowitz V."/>
            <person name="Hugenholtz P."/>
            <person name="Kyrpides N.C."/>
            <person name="Klenk H.P."/>
        </authorList>
    </citation>
    <scope>NUCLEOTIDE SEQUENCE [LARGE SCALE GENOMIC DNA]</scope>
    <source>
        <strain evidence="3">DSM 17230 / JCM 13409 / AQ1.S1</strain>
    </source>
</reference>
<organism evidence="2 3">
    <name type="scientific">Ignisphaera aggregans (strain DSM 17230 / JCM 13409 / AQ1.S1)</name>
    <dbReference type="NCBI Taxonomy" id="583356"/>
    <lineage>
        <taxon>Archaea</taxon>
        <taxon>Thermoproteota</taxon>
        <taxon>Thermoprotei</taxon>
        <taxon>Desulfurococcales</taxon>
        <taxon>Desulfurococcaceae</taxon>
        <taxon>Ignisphaera</taxon>
    </lineage>
</organism>
<keyword evidence="3" id="KW-1185">Reference proteome</keyword>
<dbReference type="Proteomes" id="UP000001304">
    <property type="component" value="Chromosome"/>
</dbReference>
<dbReference type="HOGENOM" id="CLU_083277_0_0_2"/>
<accession>E0SQ62</accession>
<protein>
    <submittedName>
        <fullName evidence="2">Metallophosphoesterase</fullName>
    </submittedName>
</protein>
<dbReference type="BioCyc" id="IAGG583356:GHAH-1378-MONOMER"/>
<evidence type="ECO:0000313" key="2">
    <source>
        <dbReference type="EMBL" id="ADM28193.1"/>
    </source>
</evidence>